<dbReference type="InterPro" id="IPR054350">
    <property type="entry name" value="PurT/PurK_preATP-grasp"/>
</dbReference>
<comment type="pathway">
    <text evidence="5 6">Purine metabolism; IMP biosynthesis via de novo pathway; 5-amino-1-(5-phospho-D-ribosyl)imidazole-4-carboxylate from 5-amino-1-(5-phospho-D-ribosyl)imidazole (N5-CAIR route): step 1/2.</text>
</comment>
<dbReference type="InterPro" id="IPR016185">
    <property type="entry name" value="PreATP-grasp_dom_sf"/>
</dbReference>
<dbReference type="UniPathway" id="UPA00074">
    <property type="reaction ID" value="UER00942"/>
</dbReference>
<evidence type="ECO:0000256" key="3">
    <source>
        <dbReference type="ARBA" id="ARBA00022755"/>
    </source>
</evidence>
<evidence type="ECO:0000256" key="1">
    <source>
        <dbReference type="ARBA" id="ARBA00022598"/>
    </source>
</evidence>
<comment type="function">
    <text evidence="6">Catalyzes the ATP-dependent conversion of 5-aminoimidazole ribonucleotide (AIR) and HCO(3)- to N5-carboxyaminoimidazole ribonucleotide (N5-CAIR).</text>
</comment>
<dbReference type="NCBIfam" id="NF004676">
    <property type="entry name" value="PRK06019.1-2"/>
    <property type="match status" value="1"/>
</dbReference>
<dbReference type="PANTHER" id="PTHR11609:SF5">
    <property type="entry name" value="PHOSPHORIBOSYLAMINOIMIDAZOLE CARBOXYLASE"/>
    <property type="match status" value="1"/>
</dbReference>
<dbReference type="InterPro" id="IPR013815">
    <property type="entry name" value="ATP_grasp_subdomain_1"/>
</dbReference>
<proteinExistence type="inferred from homology"/>
<feature type="binding site" evidence="5">
    <location>
        <position position="195"/>
    </location>
    <ligand>
        <name>ATP</name>
        <dbReference type="ChEBI" id="CHEBI:30616"/>
    </ligand>
</feature>
<feature type="binding site" evidence="5">
    <location>
        <begin position="157"/>
        <end position="163"/>
    </location>
    <ligand>
        <name>ATP</name>
        <dbReference type="ChEBI" id="CHEBI:30616"/>
    </ligand>
</feature>
<dbReference type="InterPro" id="IPR003135">
    <property type="entry name" value="ATP-grasp_carboxylate-amine"/>
</dbReference>
<dbReference type="GO" id="GO:0046872">
    <property type="term" value="F:metal ion binding"/>
    <property type="evidence" value="ECO:0007669"/>
    <property type="project" value="InterPro"/>
</dbReference>
<feature type="binding site" evidence="5">
    <location>
        <begin position="272"/>
        <end position="273"/>
    </location>
    <ligand>
        <name>ATP</name>
        <dbReference type="ChEBI" id="CHEBI:30616"/>
    </ligand>
</feature>
<dbReference type="InterPro" id="IPR040686">
    <property type="entry name" value="PurK_C"/>
</dbReference>
<accession>A0A7X1B0Y4</accession>
<comment type="subunit">
    <text evidence="5 6">Homodimer.</text>
</comment>
<dbReference type="Gene3D" id="3.30.470.20">
    <property type="entry name" value="ATP-grasp fold, B domain"/>
    <property type="match status" value="1"/>
</dbReference>
<dbReference type="FunFam" id="3.30.1490.20:FF:000015">
    <property type="entry name" value="N5-carboxyaminoimidazole ribonucleotide synthase"/>
    <property type="match status" value="1"/>
</dbReference>
<reference evidence="8 9" key="1">
    <citation type="submission" date="2020-07" db="EMBL/GenBank/DDBJ databases">
        <authorList>
            <person name="Feng X."/>
        </authorList>
    </citation>
    <scope>NUCLEOTIDE SEQUENCE [LARGE SCALE GENOMIC DNA]</scope>
    <source>
        <strain evidence="8 9">JCM14086</strain>
    </source>
</reference>
<dbReference type="Gene3D" id="3.40.50.20">
    <property type="match status" value="1"/>
</dbReference>
<dbReference type="PANTHER" id="PTHR11609">
    <property type="entry name" value="PURINE BIOSYNTHESIS PROTEIN 6/7, PUR6/7"/>
    <property type="match status" value="1"/>
</dbReference>
<dbReference type="InterPro" id="IPR011761">
    <property type="entry name" value="ATP-grasp"/>
</dbReference>
<evidence type="ECO:0000259" key="7">
    <source>
        <dbReference type="PROSITE" id="PS50975"/>
    </source>
</evidence>
<comment type="caution">
    <text evidence="8">The sequence shown here is derived from an EMBL/GenBank/DDBJ whole genome shotgun (WGS) entry which is preliminary data.</text>
</comment>
<evidence type="ECO:0000256" key="4">
    <source>
        <dbReference type="ARBA" id="ARBA00022840"/>
    </source>
</evidence>
<keyword evidence="9" id="KW-1185">Reference proteome</keyword>
<gene>
    <name evidence="5 6 8" type="primary">purK</name>
    <name evidence="8" type="ORF">H5P30_17655</name>
</gene>
<dbReference type="GO" id="GO:0006189">
    <property type="term" value="P:'de novo' IMP biosynthetic process"/>
    <property type="evidence" value="ECO:0007669"/>
    <property type="project" value="UniProtKB-UniRule"/>
</dbReference>
<sequence length="388" mass="42427">MSAASSQRIAPPAVVGIIGGGQLGRMSALAARAMGYRVVVLEPNNPCACTPVVDEQIEAEYDDPKGLERLFSLADVVTFEFENVRKEPLESFTLRKPVRPSPHLLSIAQNREREKNFLSGHGFPVAPFRVIESDEDAKQVVADGFVFPAILKTADFGYDGKGQVAVDTGEDLLEAWKTFEGARAVLEEKIRFQAEYSVIVVRSPSGETVTYPLCRNIHRDHILDVTFSPAETTGFDASMADEVCRKVAHSLDLEGVLVVELFLTEKGDWIINEMAPRPHNSGHFSIDGSVTSQFENHIRAVCNQPLGSTSGHGHSAMVNLLGETLLEAGDDLAETVLSVEGAHLHLYDKGKSKVGRKMGHINLCCHDSEKLSKQVDEIRSRLSLPPLS</sequence>
<dbReference type="PROSITE" id="PS50975">
    <property type="entry name" value="ATP_GRASP"/>
    <property type="match status" value="1"/>
</dbReference>
<feature type="binding site" evidence="5">
    <location>
        <position position="218"/>
    </location>
    <ligand>
        <name>ATP</name>
        <dbReference type="ChEBI" id="CHEBI:30616"/>
    </ligand>
</feature>
<feature type="binding site" evidence="5">
    <location>
        <begin position="187"/>
        <end position="190"/>
    </location>
    <ligand>
        <name>ATP</name>
        <dbReference type="ChEBI" id="CHEBI:30616"/>
    </ligand>
</feature>
<evidence type="ECO:0000256" key="6">
    <source>
        <dbReference type="RuleBase" id="RU361200"/>
    </source>
</evidence>
<dbReference type="SUPFAM" id="SSF52440">
    <property type="entry name" value="PreATP-grasp domain"/>
    <property type="match status" value="1"/>
</dbReference>
<keyword evidence="3 5" id="KW-0658">Purine biosynthesis</keyword>
<keyword evidence="1 5" id="KW-0436">Ligase</keyword>
<dbReference type="GO" id="GO:0005524">
    <property type="term" value="F:ATP binding"/>
    <property type="evidence" value="ECO:0007669"/>
    <property type="project" value="UniProtKB-UniRule"/>
</dbReference>
<evidence type="ECO:0000256" key="2">
    <source>
        <dbReference type="ARBA" id="ARBA00022741"/>
    </source>
</evidence>
<evidence type="ECO:0000313" key="9">
    <source>
        <dbReference type="Proteomes" id="UP000525652"/>
    </source>
</evidence>
<evidence type="ECO:0000256" key="5">
    <source>
        <dbReference type="HAMAP-Rule" id="MF_01928"/>
    </source>
</evidence>
<feature type="binding site" evidence="5">
    <location>
        <position position="152"/>
    </location>
    <ligand>
        <name>ATP</name>
        <dbReference type="ChEBI" id="CHEBI:30616"/>
    </ligand>
</feature>
<evidence type="ECO:0000313" key="8">
    <source>
        <dbReference type="EMBL" id="MBC2603611.1"/>
    </source>
</evidence>
<dbReference type="SUPFAM" id="SSF51246">
    <property type="entry name" value="Rudiment single hybrid motif"/>
    <property type="match status" value="1"/>
</dbReference>
<protein>
    <recommendedName>
        <fullName evidence="5 6">N5-carboxyaminoimidazole ribonucleotide synthase</fullName>
        <shortName evidence="5 6">N5-CAIR synthase</shortName>
        <ecNumber evidence="5 6">6.3.4.18</ecNumber>
    </recommendedName>
    <alternativeName>
        <fullName evidence="5 6">5-(carboxyamino)imidazole ribonucleotide synthetase</fullName>
    </alternativeName>
</protein>
<dbReference type="GO" id="GO:0034028">
    <property type="term" value="F:5-(carboxyamino)imidazole ribonucleotide synthase activity"/>
    <property type="evidence" value="ECO:0007669"/>
    <property type="project" value="UniProtKB-UniRule"/>
</dbReference>
<dbReference type="GO" id="GO:0005829">
    <property type="term" value="C:cytosol"/>
    <property type="evidence" value="ECO:0007669"/>
    <property type="project" value="TreeGrafter"/>
</dbReference>
<dbReference type="SUPFAM" id="SSF56059">
    <property type="entry name" value="Glutathione synthetase ATP-binding domain-like"/>
    <property type="match status" value="1"/>
</dbReference>
<dbReference type="Pfam" id="PF17769">
    <property type="entry name" value="PurK_C"/>
    <property type="match status" value="1"/>
</dbReference>
<dbReference type="NCBIfam" id="TIGR01161">
    <property type="entry name" value="purK"/>
    <property type="match status" value="1"/>
</dbReference>
<dbReference type="Proteomes" id="UP000525652">
    <property type="component" value="Unassembled WGS sequence"/>
</dbReference>
<dbReference type="Pfam" id="PF22660">
    <property type="entry name" value="RS_preATP-grasp-like"/>
    <property type="match status" value="1"/>
</dbReference>
<comment type="catalytic activity">
    <reaction evidence="5 6">
        <text>5-amino-1-(5-phospho-beta-D-ribosyl)imidazole + hydrogencarbonate + ATP = 5-carboxyamino-1-(5-phospho-D-ribosyl)imidazole + ADP + phosphate + 2 H(+)</text>
        <dbReference type="Rhea" id="RHEA:19317"/>
        <dbReference type="ChEBI" id="CHEBI:15378"/>
        <dbReference type="ChEBI" id="CHEBI:17544"/>
        <dbReference type="ChEBI" id="CHEBI:30616"/>
        <dbReference type="ChEBI" id="CHEBI:43474"/>
        <dbReference type="ChEBI" id="CHEBI:58730"/>
        <dbReference type="ChEBI" id="CHEBI:137981"/>
        <dbReference type="ChEBI" id="CHEBI:456216"/>
        <dbReference type="EC" id="6.3.4.18"/>
    </reaction>
</comment>
<dbReference type="EC" id="6.3.4.18" evidence="5 6"/>
<dbReference type="Pfam" id="PF02222">
    <property type="entry name" value="ATP-grasp"/>
    <property type="match status" value="1"/>
</dbReference>
<dbReference type="HAMAP" id="MF_01928">
    <property type="entry name" value="PurK"/>
    <property type="match status" value="1"/>
</dbReference>
<dbReference type="RefSeq" id="WP_185694233.1">
    <property type="nucleotide sequence ID" value="NZ_JACHVA010000127.1"/>
</dbReference>
<dbReference type="NCBIfam" id="NF004675">
    <property type="entry name" value="PRK06019.1-1"/>
    <property type="match status" value="1"/>
</dbReference>
<dbReference type="Gene3D" id="3.30.1490.20">
    <property type="entry name" value="ATP-grasp fold, A domain"/>
    <property type="match status" value="1"/>
</dbReference>
<dbReference type="AlphaFoldDB" id="A0A7X1B0Y4"/>
<organism evidence="8 9">
    <name type="scientific">Puniceicoccus vermicola</name>
    <dbReference type="NCBI Taxonomy" id="388746"/>
    <lineage>
        <taxon>Bacteria</taxon>
        <taxon>Pseudomonadati</taxon>
        <taxon>Verrucomicrobiota</taxon>
        <taxon>Opitutia</taxon>
        <taxon>Puniceicoccales</taxon>
        <taxon>Puniceicoccaceae</taxon>
        <taxon>Puniceicoccus</taxon>
    </lineage>
</organism>
<dbReference type="InterPro" id="IPR011054">
    <property type="entry name" value="Rudment_hybrid_motif"/>
</dbReference>
<keyword evidence="2 5" id="KW-0547">Nucleotide-binding</keyword>
<name>A0A7X1B0Y4_9BACT</name>
<dbReference type="EMBL" id="JACHVA010000127">
    <property type="protein sequence ID" value="MBC2603611.1"/>
    <property type="molecule type" value="Genomic_DNA"/>
</dbReference>
<feature type="binding site" evidence="5">
    <location>
        <position position="111"/>
    </location>
    <ligand>
        <name>ATP</name>
        <dbReference type="ChEBI" id="CHEBI:30616"/>
    </ligand>
</feature>
<keyword evidence="4 5" id="KW-0067">ATP-binding</keyword>
<dbReference type="InterPro" id="IPR005875">
    <property type="entry name" value="PurK"/>
</dbReference>
<dbReference type="NCBIfam" id="NF004679">
    <property type="entry name" value="PRK06019.1-5"/>
    <property type="match status" value="1"/>
</dbReference>
<dbReference type="GO" id="GO:0004638">
    <property type="term" value="F:phosphoribosylaminoimidazole carboxylase activity"/>
    <property type="evidence" value="ECO:0007669"/>
    <property type="project" value="InterPro"/>
</dbReference>
<feature type="domain" description="ATP-grasp" evidence="7">
    <location>
        <begin position="115"/>
        <end position="302"/>
    </location>
</feature>
<comment type="similarity">
    <text evidence="5 6">Belongs to the PurK/PurT family.</text>
</comment>
<comment type="function">
    <text evidence="5">Catalyzes the ATP-dependent conversion of 5-aminoimidazole ribonucleotide (AIR) and HCO(3)(-) to N5-carboxyaminoimidazole ribonucleotide (N5-CAIR).</text>
</comment>